<keyword evidence="3" id="KW-1185">Reference proteome</keyword>
<keyword evidence="1" id="KW-0472">Membrane</keyword>
<dbReference type="Proteomes" id="UP000811481">
    <property type="component" value="Unassembled WGS sequence"/>
</dbReference>
<keyword evidence="1" id="KW-1133">Transmembrane helix</keyword>
<comment type="caution">
    <text evidence="2">The sequence shown here is derived from an EMBL/GenBank/DDBJ whole genome shotgun (WGS) entry which is preliminary data.</text>
</comment>
<dbReference type="RefSeq" id="WP_212332163.1">
    <property type="nucleotide sequence ID" value="NZ_JAGVRH010000018.1"/>
</dbReference>
<evidence type="ECO:0000313" key="3">
    <source>
        <dbReference type="Proteomes" id="UP000811481"/>
    </source>
</evidence>
<sequence>MKIMKKNNSKKINKIAKVCITISVLVIIVISSLLIYEFIIKEKTNKEQISV</sequence>
<proteinExistence type="predicted"/>
<name>A0ABS5K5A7_9MOLU</name>
<keyword evidence="1" id="KW-0812">Transmembrane</keyword>
<dbReference type="EMBL" id="JAGVRH010000018">
    <property type="protein sequence ID" value="MBS2126605.1"/>
    <property type="molecule type" value="Genomic_DNA"/>
</dbReference>
<reference evidence="2" key="1">
    <citation type="submission" date="2021-04" db="EMBL/GenBank/DDBJ databases">
        <title>Draft genome sequence of StrPh-CL8, a phytoplasma strain causing strawberry phyllody in Chile.</title>
        <authorList>
            <person name="Cui W."/>
            <person name="Zamorano A."/>
            <person name="Fiore N."/>
        </authorList>
    </citation>
    <scope>NUCLEOTIDE SEQUENCE [LARGE SCALE GENOMIC DNA]</scope>
    <source>
        <strain evidence="2">StrPh-Cl</strain>
    </source>
</reference>
<evidence type="ECO:0000256" key="1">
    <source>
        <dbReference type="SAM" id="Phobius"/>
    </source>
</evidence>
<accession>A0ABS5K5A7</accession>
<feature type="transmembrane region" description="Helical" evidence="1">
    <location>
        <begin position="20"/>
        <end position="39"/>
    </location>
</feature>
<protein>
    <recommendedName>
        <fullName evidence="4">Effector</fullName>
    </recommendedName>
</protein>
<organism evidence="2 3">
    <name type="scientific">'Fragaria x ananassa' phyllody phytoplasma</name>
    <dbReference type="NCBI Taxonomy" id="2358428"/>
    <lineage>
        <taxon>Bacteria</taxon>
        <taxon>Bacillati</taxon>
        <taxon>Mycoplasmatota</taxon>
        <taxon>Mollicutes</taxon>
        <taxon>Acholeplasmatales</taxon>
        <taxon>Acholeplasmataceae</taxon>
        <taxon>Candidatus Phytoplasma</taxon>
        <taxon>16SrXIII (Mexican periwinkle virescence group)</taxon>
    </lineage>
</organism>
<gene>
    <name evidence="2" type="ORF">J8J04_02835</name>
</gene>
<evidence type="ECO:0000313" key="2">
    <source>
        <dbReference type="EMBL" id="MBS2126605.1"/>
    </source>
</evidence>
<evidence type="ECO:0008006" key="4">
    <source>
        <dbReference type="Google" id="ProtNLM"/>
    </source>
</evidence>